<evidence type="ECO:0000256" key="3">
    <source>
        <dbReference type="ARBA" id="ARBA00022801"/>
    </source>
</evidence>
<dbReference type="PANTHER" id="PTHR43343">
    <property type="entry name" value="PEPTIDASE S12"/>
    <property type="match status" value="1"/>
</dbReference>
<dbReference type="Pfam" id="PF13180">
    <property type="entry name" value="PDZ_2"/>
    <property type="match status" value="1"/>
</dbReference>
<dbReference type="Gene3D" id="2.40.10.10">
    <property type="entry name" value="Trypsin-like serine proteases"/>
    <property type="match status" value="2"/>
</dbReference>
<feature type="domain" description="PDZ" evidence="4">
    <location>
        <begin position="250"/>
        <end position="353"/>
    </location>
</feature>
<comment type="similarity">
    <text evidence="1">Belongs to the peptidase S1C family.</text>
</comment>
<proteinExistence type="inferred from homology"/>
<reference evidence="5 6" key="1">
    <citation type="journal article" date="2014" name="Int. J. Syst. Evol. Microbiol.">
        <title>Complete genome sequence of Corynebacterium casei LMG S-19264T (=DSM 44701T), isolated from a smear-ripened cheese.</title>
        <authorList>
            <consortium name="US DOE Joint Genome Institute (JGI-PGF)"/>
            <person name="Walter F."/>
            <person name="Albersmeier A."/>
            <person name="Kalinowski J."/>
            <person name="Ruckert C."/>
        </authorList>
    </citation>
    <scope>NUCLEOTIDE SEQUENCE [LARGE SCALE GENOMIC DNA]</scope>
    <source>
        <strain evidence="5 6">CGMCC 4.7215</strain>
    </source>
</reference>
<evidence type="ECO:0000313" key="5">
    <source>
        <dbReference type="EMBL" id="MFC7124446.1"/>
    </source>
</evidence>
<dbReference type="GO" id="GO:0006508">
    <property type="term" value="P:proteolysis"/>
    <property type="evidence" value="ECO:0007669"/>
    <property type="project" value="UniProtKB-KW"/>
</dbReference>
<keyword evidence="3 5" id="KW-0378">Hydrolase</keyword>
<dbReference type="AlphaFoldDB" id="A0ABD5X3I3"/>
<organism evidence="5 6">
    <name type="scientific">Halovenus rubra</name>
    <dbReference type="NCBI Taxonomy" id="869890"/>
    <lineage>
        <taxon>Archaea</taxon>
        <taxon>Methanobacteriati</taxon>
        <taxon>Methanobacteriota</taxon>
        <taxon>Stenosarchaea group</taxon>
        <taxon>Halobacteria</taxon>
        <taxon>Halobacteriales</taxon>
        <taxon>Haloarculaceae</taxon>
        <taxon>Halovenus</taxon>
    </lineage>
</organism>
<dbReference type="InterPro" id="IPR001478">
    <property type="entry name" value="PDZ"/>
</dbReference>
<dbReference type="InterPro" id="IPR009003">
    <property type="entry name" value="Peptidase_S1_PA"/>
</dbReference>
<accession>A0ABD5X3I3</accession>
<protein>
    <submittedName>
        <fullName evidence="5">S1C family serine protease</fullName>
        <ecNumber evidence="5">3.4.21.-</ecNumber>
    </submittedName>
</protein>
<dbReference type="InterPro" id="IPR051201">
    <property type="entry name" value="Chloro_Bact_Ser_Proteases"/>
</dbReference>
<evidence type="ECO:0000259" key="4">
    <source>
        <dbReference type="Pfam" id="PF13180"/>
    </source>
</evidence>
<dbReference type="PRINTS" id="PR00834">
    <property type="entry name" value="PROTEASES2C"/>
</dbReference>
<evidence type="ECO:0000256" key="1">
    <source>
        <dbReference type="ARBA" id="ARBA00010541"/>
    </source>
</evidence>
<dbReference type="InterPro" id="IPR036034">
    <property type="entry name" value="PDZ_sf"/>
</dbReference>
<dbReference type="GO" id="GO:0008233">
    <property type="term" value="F:peptidase activity"/>
    <property type="evidence" value="ECO:0007669"/>
    <property type="project" value="UniProtKB-KW"/>
</dbReference>
<sequence>MSEETSTRRQFLKLGGITLTAGMAGCNTPLSTAKESTPSMPATPRQETQLVSQGKNSYAAVYDEVISSVVLVDTRQGQGTGFQYDDEHVVTNAHVVSNASSVQLRYHDGTWTEGTVRGTDSHSDLAVIAVDEVPGQATPLPFTQGPPSVGQEVVTIGNPYNLDGTVSAGLVSGLDRLIPSPAGYRIPDAIQTDAAVNPGNSGGPLMSLDATVLGVVNSKRGDNIAFGISAALARRVVPQLIADGAYEHAYLGVTLESVTPTVAAANGMNEPQGLAVVQRVRGSPADGVLRPGTVEFVDGSRVPVGGDILLAIDGGAVHTIEDLASYLALQTRPNETVELTVLRDGTKEIVETTLIARPERSRSPLG</sequence>
<name>A0ABD5X3I3_9EURY</name>
<dbReference type="Proteomes" id="UP001596414">
    <property type="component" value="Unassembled WGS sequence"/>
</dbReference>
<dbReference type="Gene3D" id="2.30.42.10">
    <property type="match status" value="1"/>
</dbReference>
<dbReference type="InterPro" id="IPR001940">
    <property type="entry name" value="Peptidase_S1C"/>
</dbReference>
<dbReference type="EMBL" id="JBHSZQ010000001">
    <property type="protein sequence ID" value="MFC7124446.1"/>
    <property type="molecule type" value="Genomic_DNA"/>
</dbReference>
<dbReference type="Pfam" id="PF13365">
    <property type="entry name" value="Trypsin_2"/>
    <property type="match status" value="1"/>
</dbReference>
<dbReference type="EC" id="3.4.21.-" evidence="5"/>
<dbReference type="SUPFAM" id="SSF50156">
    <property type="entry name" value="PDZ domain-like"/>
    <property type="match status" value="1"/>
</dbReference>
<evidence type="ECO:0000256" key="2">
    <source>
        <dbReference type="ARBA" id="ARBA00022670"/>
    </source>
</evidence>
<comment type="caution">
    <text evidence="5">The sequence shown here is derived from an EMBL/GenBank/DDBJ whole genome shotgun (WGS) entry which is preliminary data.</text>
</comment>
<dbReference type="SUPFAM" id="SSF50494">
    <property type="entry name" value="Trypsin-like serine proteases"/>
    <property type="match status" value="1"/>
</dbReference>
<gene>
    <name evidence="5" type="ORF">ACFQJ7_00095</name>
</gene>
<dbReference type="InterPro" id="IPR043504">
    <property type="entry name" value="Peptidase_S1_PA_chymotrypsin"/>
</dbReference>
<dbReference type="PROSITE" id="PS51318">
    <property type="entry name" value="TAT"/>
    <property type="match status" value="1"/>
</dbReference>
<keyword evidence="2 5" id="KW-0645">Protease</keyword>
<dbReference type="PANTHER" id="PTHR43343:SF3">
    <property type="entry name" value="PROTEASE DO-LIKE 8, CHLOROPLASTIC"/>
    <property type="match status" value="1"/>
</dbReference>
<evidence type="ECO:0000313" key="6">
    <source>
        <dbReference type="Proteomes" id="UP001596414"/>
    </source>
</evidence>
<dbReference type="RefSeq" id="WP_267637838.1">
    <property type="nucleotide sequence ID" value="NZ_JBHSZQ010000001.1"/>
</dbReference>
<dbReference type="InterPro" id="IPR006311">
    <property type="entry name" value="TAT_signal"/>
</dbReference>